<dbReference type="SUPFAM" id="SSF53756">
    <property type="entry name" value="UDP-Glycosyltransferase/glycogen phosphorylase"/>
    <property type="match status" value="1"/>
</dbReference>
<proteinExistence type="inferred from homology"/>
<evidence type="ECO:0000256" key="7">
    <source>
        <dbReference type="ARBA" id="ARBA00022989"/>
    </source>
</evidence>
<evidence type="ECO:0000313" key="12">
    <source>
        <dbReference type="EMBL" id="JAQ15477.1"/>
    </source>
</evidence>
<dbReference type="InterPro" id="IPR050271">
    <property type="entry name" value="UDP-glycosyltransferase"/>
</dbReference>
<reference evidence="12" key="1">
    <citation type="journal article" date="2016" name="Gigascience">
        <title>De novo construction of an expanded transcriptome assembly for the western tarnished plant bug, Lygus hesperus.</title>
        <authorList>
            <person name="Tassone E.E."/>
            <person name="Geib S.M."/>
            <person name="Hall B."/>
            <person name="Fabrick J.A."/>
            <person name="Brent C.S."/>
            <person name="Hull J.J."/>
        </authorList>
    </citation>
    <scope>NUCLEOTIDE SEQUENCE</scope>
</reference>
<dbReference type="InterPro" id="IPR002213">
    <property type="entry name" value="UDP_glucos_trans"/>
</dbReference>
<dbReference type="FunFam" id="3.40.50.2000:FF:000050">
    <property type="entry name" value="UDP-glucuronosyltransferase"/>
    <property type="match status" value="1"/>
</dbReference>
<dbReference type="GO" id="GO:0005783">
    <property type="term" value="C:endoplasmic reticulum"/>
    <property type="evidence" value="ECO:0007669"/>
    <property type="project" value="UniProtKB-SubCell"/>
</dbReference>
<comment type="similarity">
    <text evidence="2">Belongs to the UDP-glycosyltransferase family.</text>
</comment>
<evidence type="ECO:0000256" key="8">
    <source>
        <dbReference type="ARBA" id="ARBA00023136"/>
    </source>
</evidence>
<keyword evidence="6" id="KW-0256">Endoplasmic reticulum</keyword>
<evidence type="ECO:0000256" key="2">
    <source>
        <dbReference type="ARBA" id="ARBA00009995"/>
    </source>
</evidence>
<keyword evidence="3" id="KW-0328">Glycosyltransferase</keyword>
<evidence type="ECO:0000256" key="6">
    <source>
        <dbReference type="ARBA" id="ARBA00022824"/>
    </source>
</evidence>
<protein>
    <submittedName>
        <fullName evidence="12">UDP-glucuronosyltransferase 2B1</fullName>
    </submittedName>
</protein>
<evidence type="ECO:0000256" key="10">
    <source>
        <dbReference type="ARBA" id="ARBA00046288"/>
    </source>
</evidence>
<evidence type="ECO:0000256" key="3">
    <source>
        <dbReference type="ARBA" id="ARBA00022676"/>
    </source>
</evidence>
<organism evidence="12">
    <name type="scientific">Lygus hesperus</name>
    <name type="common">Western plant bug</name>
    <dbReference type="NCBI Taxonomy" id="30085"/>
    <lineage>
        <taxon>Eukaryota</taxon>
        <taxon>Metazoa</taxon>
        <taxon>Ecdysozoa</taxon>
        <taxon>Arthropoda</taxon>
        <taxon>Hexapoda</taxon>
        <taxon>Insecta</taxon>
        <taxon>Pterygota</taxon>
        <taxon>Neoptera</taxon>
        <taxon>Paraneoptera</taxon>
        <taxon>Hemiptera</taxon>
        <taxon>Heteroptera</taxon>
        <taxon>Panheteroptera</taxon>
        <taxon>Cimicomorpha</taxon>
        <taxon>Miridae</taxon>
        <taxon>Mirini</taxon>
        <taxon>Lygus</taxon>
    </lineage>
</organism>
<name>A0A146M9L4_LYGHE</name>
<dbReference type="Gene3D" id="3.40.50.2000">
    <property type="entry name" value="Glycogen Phosphorylase B"/>
    <property type="match status" value="2"/>
</dbReference>
<dbReference type="GO" id="GO:0008194">
    <property type="term" value="F:UDP-glycosyltransferase activity"/>
    <property type="evidence" value="ECO:0007669"/>
    <property type="project" value="InterPro"/>
</dbReference>
<comment type="subcellular location">
    <subcellularLocation>
        <location evidence="10">Endomembrane system</location>
        <topology evidence="10">Single-pass type I membrane protein</topology>
    </subcellularLocation>
    <subcellularLocation>
        <location evidence="1">Endoplasmic reticulum</location>
    </subcellularLocation>
</comment>
<evidence type="ECO:0000256" key="11">
    <source>
        <dbReference type="SAM" id="Phobius"/>
    </source>
</evidence>
<keyword evidence="8 11" id="KW-0472">Membrane</keyword>
<keyword evidence="5 11" id="KW-0812">Transmembrane</keyword>
<dbReference type="EMBL" id="GDHC01003152">
    <property type="protein sequence ID" value="JAQ15477.1"/>
    <property type="molecule type" value="Transcribed_RNA"/>
</dbReference>
<evidence type="ECO:0000256" key="9">
    <source>
        <dbReference type="ARBA" id="ARBA00023180"/>
    </source>
</evidence>
<sequence length="539" mass="61199">GENKRTLRQSTSSAPSASQCRQSHLEMRIVALLFCGLVQWTTGGRILGIFPHFGLTHWTTFKPLVEELARRGHEVTVVGAFPRTTPMKNYVDVSIRESYPEDLGFVSITDLESSSRRSFLEMPSLYQMSALTESTLRQKEVLALQNQTFDLVLIEYFNTPVYHGLAHKIKAPVVACSSTQITGWATVALANPDEPSYVPHILAFRKNPFSFWDRLQNYAELLISQVFYFKFFVPRAQKTAEKHLGDLPKLSDLEGNASLVLVNAHFTLNNPRPLNPNVIEVGGINVIPPNPLPDDLQQLLERSKDGVIYFSMGTVLKASTLSKTKREAFVKAFAALKQTVLWKWDGNMKDKPPNVHLSTWYPQRDLFAHKNVVLFISHCGNLGVNEAVHEGIPIICIPMFGDQPYNSKSVESQGMGEVLDFYSDITYEKIKSTINRVLTNPSYKRNARRVSKAYRDRPMSPLHTAVYWVEYVLRHEGAYHLRSAARHMPWYAYHNYDVMVFLHVALAAIVYLLYKVVVLFVKCLNLCCKSKPKSKVKKS</sequence>
<keyword evidence="4 12" id="KW-0808">Transferase</keyword>
<evidence type="ECO:0000256" key="4">
    <source>
        <dbReference type="ARBA" id="ARBA00022679"/>
    </source>
</evidence>
<dbReference type="AlphaFoldDB" id="A0A146M9L4"/>
<feature type="non-terminal residue" evidence="12">
    <location>
        <position position="1"/>
    </location>
</feature>
<evidence type="ECO:0000256" key="1">
    <source>
        <dbReference type="ARBA" id="ARBA00004240"/>
    </source>
</evidence>
<dbReference type="PANTHER" id="PTHR48043">
    <property type="entry name" value="EG:EG0003.4 PROTEIN-RELATED"/>
    <property type="match status" value="1"/>
</dbReference>
<evidence type="ECO:0000256" key="5">
    <source>
        <dbReference type="ARBA" id="ARBA00022692"/>
    </source>
</evidence>
<dbReference type="CDD" id="cd03784">
    <property type="entry name" value="GT1_Gtf-like"/>
    <property type="match status" value="1"/>
</dbReference>
<keyword evidence="9" id="KW-0325">Glycoprotein</keyword>
<keyword evidence="7 11" id="KW-1133">Transmembrane helix</keyword>
<dbReference type="Pfam" id="PF00201">
    <property type="entry name" value="UDPGT"/>
    <property type="match status" value="1"/>
</dbReference>
<accession>A0A146M9L4</accession>
<gene>
    <name evidence="12" type="primary">Ugt2b1</name>
    <name evidence="12" type="ORF">g.60850</name>
</gene>
<dbReference type="PANTHER" id="PTHR48043:SF159">
    <property type="entry name" value="EG:EG0003.4 PROTEIN-RELATED"/>
    <property type="match status" value="1"/>
</dbReference>
<feature type="transmembrane region" description="Helical" evidence="11">
    <location>
        <begin position="498"/>
        <end position="521"/>
    </location>
</feature>